<evidence type="ECO:0000313" key="2">
    <source>
        <dbReference type="Proteomes" id="UP000724584"/>
    </source>
</evidence>
<proteinExistence type="predicted"/>
<dbReference type="EMBL" id="JAGIZQ010000005">
    <property type="protein sequence ID" value="KAH6628473.1"/>
    <property type="molecule type" value="Genomic_DNA"/>
</dbReference>
<dbReference type="Proteomes" id="UP000724584">
    <property type="component" value="Unassembled WGS sequence"/>
</dbReference>
<sequence length="982" mass="108256">MLLCGIVDELRRSLRQEDRLSFFFCEAGNKNAESAAAVLRSIIYLLVSQQKTLISKVLQEYKKAGPKLFEGLGAWYALRGIFLSVLPELRREHTEDVTYFVIDALDECGEDLERLVSFISEASGLPGVKWLVTSSRRADVAKHLEVGEARLHQDLDDCTGELTQAINKYIDWHASKLAHGTKDDDLREQICRSLREKARATFRDVTLALAELKAVPTFRLLRSLYRQASDRIQHLDQETRHLCCRVLATVAIAHRPLSLNQSVKEFLSNDRGLFPNGLESEHRRVFMRSLALMEESLHRDMYSLYDFGLLAVDIEVPEPNPLGMVGYACEYWIEHLVASNYCGRDIRDGGALSAFLEMNPWTQTLALSGADLEVVGLVAFSADGAWLAAALKGDCNGKTVQKVRVWDMLTGNNVWTLENASSWVAFPPNHHLLLGTTTGPGEVGFWDLAKGAWNHYIINGLTTDATAFSPDGVWMASADRDCIFIWDWARGNCTLWFRHRWTSCPSSVAYSANGTRLASAHRKELRVWDAQTGSLLRCIDIADATLVAFSPDAAGDRLISASNESLAMWNAETGELVLKSTLSSRAVAISVDGSRLAVAHDGEITAMDSTWTHIRTIHDDNQHVRSLVLSPNGNQIASIGTSGLRLYAATSTDSKVLNVAGDHADKISLIRVSVDGNTAVSVSPGMIRIWDLTRSRRPRHIQEAHSGILDVALPPDGARLVSISSCQDAAIWDTETGTRLQTIPDYGFVASFSPNGADVALLTSTGKLKIWSLAHKKYTRVFEQPTLGKFGSGSVAFAPDGRIATSLGHVIRVWKMFHRLHTQTMVDDATAKALVFSSNGRQLAALYADKIKIWDPERGCCLQTLDVGRYCTNLAAFDAARSWLLTDVGLVLLDEAPAEDGNGRRELPRLRYQGYGVDVESGWVTWDSEKVLWLPLAYRPDSTAVILPTPEALTPSAIVLGCRSGRVVVLRFPTGLLPGLSG</sequence>
<accession>A0ACB7P943</accession>
<comment type="caution">
    <text evidence="1">The sequence shown here is derived from an EMBL/GenBank/DDBJ whole genome shotgun (WGS) entry which is preliminary data.</text>
</comment>
<gene>
    <name evidence="1" type="ORF">F5144DRAFT_622379</name>
</gene>
<protein>
    <submittedName>
        <fullName evidence="1">Quinon protein alcohol dehydrogenase-like superfamily</fullName>
    </submittedName>
</protein>
<evidence type="ECO:0000313" key="1">
    <source>
        <dbReference type="EMBL" id="KAH6628473.1"/>
    </source>
</evidence>
<organism evidence="1 2">
    <name type="scientific">Chaetomium tenue</name>
    <dbReference type="NCBI Taxonomy" id="1854479"/>
    <lineage>
        <taxon>Eukaryota</taxon>
        <taxon>Fungi</taxon>
        <taxon>Dikarya</taxon>
        <taxon>Ascomycota</taxon>
        <taxon>Pezizomycotina</taxon>
        <taxon>Sordariomycetes</taxon>
        <taxon>Sordariomycetidae</taxon>
        <taxon>Sordariales</taxon>
        <taxon>Chaetomiaceae</taxon>
        <taxon>Chaetomium</taxon>
    </lineage>
</organism>
<keyword evidence="2" id="KW-1185">Reference proteome</keyword>
<name>A0ACB7P943_9PEZI</name>
<reference evidence="1 2" key="1">
    <citation type="journal article" date="2021" name="Nat. Commun.">
        <title>Genetic determinants of endophytism in the Arabidopsis root mycobiome.</title>
        <authorList>
            <person name="Mesny F."/>
            <person name="Miyauchi S."/>
            <person name="Thiergart T."/>
            <person name="Pickel B."/>
            <person name="Atanasova L."/>
            <person name="Karlsson M."/>
            <person name="Huettel B."/>
            <person name="Barry K.W."/>
            <person name="Haridas S."/>
            <person name="Chen C."/>
            <person name="Bauer D."/>
            <person name="Andreopoulos W."/>
            <person name="Pangilinan J."/>
            <person name="LaButti K."/>
            <person name="Riley R."/>
            <person name="Lipzen A."/>
            <person name="Clum A."/>
            <person name="Drula E."/>
            <person name="Henrissat B."/>
            <person name="Kohler A."/>
            <person name="Grigoriev I.V."/>
            <person name="Martin F.M."/>
            <person name="Hacquard S."/>
        </authorList>
    </citation>
    <scope>NUCLEOTIDE SEQUENCE [LARGE SCALE GENOMIC DNA]</scope>
    <source>
        <strain evidence="1 2">MPI-SDFR-AT-0079</strain>
    </source>
</reference>